<evidence type="ECO:0000313" key="8">
    <source>
        <dbReference type="EMBL" id="ACT58179.1"/>
    </source>
</evidence>
<keyword evidence="3 6" id="KW-0812">Transmembrane</keyword>
<evidence type="ECO:0000256" key="6">
    <source>
        <dbReference type="RuleBase" id="RU366058"/>
    </source>
</evidence>
<feature type="transmembrane region" description="Helical" evidence="6">
    <location>
        <begin position="69"/>
        <end position="95"/>
    </location>
</feature>
<evidence type="ECO:0000256" key="1">
    <source>
        <dbReference type="ARBA" id="ARBA00004651"/>
    </source>
</evidence>
<dbReference type="Pfam" id="PF09335">
    <property type="entry name" value="VTT_dom"/>
    <property type="match status" value="1"/>
</dbReference>
<keyword evidence="5 6" id="KW-0472">Membrane</keyword>
<organism evidence="8 9">
    <name type="scientific">Hirschia baltica (strain ATCC 49814 / DSM 5838 / IFAM 1418)</name>
    <dbReference type="NCBI Taxonomy" id="582402"/>
    <lineage>
        <taxon>Bacteria</taxon>
        <taxon>Pseudomonadati</taxon>
        <taxon>Pseudomonadota</taxon>
        <taxon>Alphaproteobacteria</taxon>
        <taxon>Hyphomonadales</taxon>
        <taxon>Hyphomonadaceae</taxon>
        <taxon>Hirschia</taxon>
    </lineage>
</organism>
<dbReference type="eggNOG" id="COG0398">
    <property type="taxonomic scope" value="Bacteria"/>
</dbReference>
<reference evidence="9" key="1">
    <citation type="journal article" date="2011" name="J. Bacteriol.">
        <title>Genome sequences of eight morphologically diverse alphaproteobacteria.</title>
        <authorList>
            <consortium name="US DOE Joint Genome Institute"/>
            <person name="Brown P.J."/>
            <person name="Kysela D.T."/>
            <person name="Buechlein A."/>
            <person name="Hemmerich C."/>
            <person name="Brun Y.V."/>
        </authorList>
    </citation>
    <scope>NUCLEOTIDE SEQUENCE [LARGE SCALE GENOMIC DNA]</scope>
    <source>
        <strain evidence="9">ATCC 49814 / DSM 5838 / IFAM 1418</strain>
    </source>
</reference>
<comment type="similarity">
    <text evidence="6">Belongs to the TVP38/TMEM64 family.</text>
</comment>
<dbReference type="InterPro" id="IPR032816">
    <property type="entry name" value="VTT_dom"/>
</dbReference>
<dbReference type="HOGENOM" id="CLU_038944_4_3_5"/>
<name>C6XN09_HIRBI</name>
<feature type="transmembrane region" description="Helical" evidence="6">
    <location>
        <begin position="209"/>
        <end position="229"/>
    </location>
</feature>
<evidence type="ECO:0000256" key="3">
    <source>
        <dbReference type="ARBA" id="ARBA00022692"/>
    </source>
</evidence>
<dbReference type="RefSeq" id="WP_015826329.1">
    <property type="nucleotide sequence ID" value="NC_012982.1"/>
</dbReference>
<protein>
    <recommendedName>
        <fullName evidence="6">TVP38/TMEM64 family membrane protein</fullName>
    </recommendedName>
</protein>
<dbReference type="Proteomes" id="UP000002745">
    <property type="component" value="Chromosome"/>
</dbReference>
<evidence type="ECO:0000259" key="7">
    <source>
        <dbReference type="Pfam" id="PF09335"/>
    </source>
</evidence>
<proteinExistence type="inferred from homology"/>
<evidence type="ECO:0000256" key="2">
    <source>
        <dbReference type="ARBA" id="ARBA00022475"/>
    </source>
</evidence>
<comment type="subcellular location">
    <subcellularLocation>
        <location evidence="1 6">Cell membrane</location>
        <topology evidence="1 6">Multi-pass membrane protein</topology>
    </subcellularLocation>
</comment>
<keyword evidence="2 6" id="KW-1003">Cell membrane</keyword>
<dbReference type="PANTHER" id="PTHR12677:SF59">
    <property type="entry name" value="GOLGI APPARATUS MEMBRANE PROTEIN TVP38-RELATED"/>
    <property type="match status" value="1"/>
</dbReference>
<dbReference type="InterPro" id="IPR015414">
    <property type="entry name" value="TMEM64"/>
</dbReference>
<feature type="domain" description="VTT" evidence="7">
    <location>
        <begin position="83"/>
        <end position="197"/>
    </location>
</feature>
<feature type="transmembrane region" description="Helical" evidence="6">
    <location>
        <begin position="101"/>
        <end position="119"/>
    </location>
</feature>
<keyword evidence="9" id="KW-1185">Reference proteome</keyword>
<dbReference type="STRING" id="582402.Hbal_0477"/>
<evidence type="ECO:0000256" key="4">
    <source>
        <dbReference type="ARBA" id="ARBA00022989"/>
    </source>
</evidence>
<dbReference type="AlphaFoldDB" id="C6XN09"/>
<sequence length="241" mass="25825">MGSVLKFLNRMDKSAWRAVGVSAALFVVVAAILVFGKLVLMNGESGEGILSKVELLLVSLKDHPLGLPALILLFCTMAFIGAPQFGLIAVAVVAFGPVLGFVYAWIAAMCSMAMTFWVGRFMGVETVRKYGGDTVNRISRFVGKNDFLASMIVRNVPTAPFIIVNMAFGVSHAKFWRFWAGAGIGVIPKTALVAFGGGAVMAAIKGNPWLALLAVLGSLLIWAPLMLFARRRVTEQDDVSV</sequence>
<feature type="transmembrane region" description="Helical" evidence="6">
    <location>
        <begin position="15"/>
        <end position="35"/>
    </location>
</feature>
<dbReference type="KEGG" id="hba:Hbal_0477"/>
<feature type="transmembrane region" description="Helical" evidence="6">
    <location>
        <begin position="178"/>
        <end position="203"/>
    </location>
</feature>
<accession>C6XN09</accession>
<dbReference type="EMBL" id="CP001678">
    <property type="protein sequence ID" value="ACT58179.1"/>
    <property type="molecule type" value="Genomic_DNA"/>
</dbReference>
<keyword evidence="4 6" id="KW-1133">Transmembrane helix</keyword>
<gene>
    <name evidence="8" type="ordered locus">Hbal_0477</name>
</gene>
<evidence type="ECO:0000313" key="9">
    <source>
        <dbReference type="Proteomes" id="UP000002745"/>
    </source>
</evidence>
<dbReference type="PANTHER" id="PTHR12677">
    <property type="entry name" value="GOLGI APPARATUS MEMBRANE PROTEIN TVP38-RELATED"/>
    <property type="match status" value="1"/>
</dbReference>
<evidence type="ECO:0000256" key="5">
    <source>
        <dbReference type="ARBA" id="ARBA00023136"/>
    </source>
</evidence>
<dbReference type="GO" id="GO:0005886">
    <property type="term" value="C:plasma membrane"/>
    <property type="evidence" value="ECO:0007669"/>
    <property type="project" value="UniProtKB-SubCell"/>
</dbReference>